<dbReference type="PANTHER" id="PTHR11685">
    <property type="entry name" value="RBR FAMILY RING FINGER AND IBR DOMAIN-CONTAINING"/>
    <property type="match status" value="1"/>
</dbReference>
<dbReference type="SMART" id="SM00184">
    <property type="entry name" value="RING"/>
    <property type="match status" value="2"/>
</dbReference>
<accession>A0A7S4GEC2</accession>
<keyword evidence="8" id="KW-0862">Zinc</keyword>
<dbReference type="PROSITE" id="PS51873">
    <property type="entry name" value="TRIAD"/>
    <property type="match status" value="1"/>
</dbReference>
<feature type="domain" description="RING-type" evidence="10">
    <location>
        <begin position="131"/>
        <end position="345"/>
    </location>
</feature>
<dbReference type="FunFam" id="3.30.40.10:FF:000019">
    <property type="entry name" value="RBR-type E3 ubiquitin transferase"/>
    <property type="match status" value="1"/>
</dbReference>
<dbReference type="EC" id="2.3.2.31" evidence="2"/>
<evidence type="ECO:0000256" key="5">
    <source>
        <dbReference type="ARBA" id="ARBA00022737"/>
    </source>
</evidence>
<dbReference type="SMART" id="SM00647">
    <property type="entry name" value="IBR"/>
    <property type="match status" value="2"/>
</dbReference>
<dbReference type="InterPro" id="IPR044066">
    <property type="entry name" value="TRIAD_supradom"/>
</dbReference>
<dbReference type="Pfam" id="PF19422">
    <property type="entry name" value="Ariadne"/>
    <property type="match status" value="1"/>
</dbReference>
<dbReference type="GO" id="GO:0016567">
    <property type="term" value="P:protein ubiquitination"/>
    <property type="evidence" value="ECO:0007669"/>
    <property type="project" value="InterPro"/>
</dbReference>
<evidence type="ECO:0000256" key="1">
    <source>
        <dbReference type="ARBA" id="ARBA00001798"/>
    </source>
</evidence>
<protein>
    <recommendedName>
        <fullName evidence="2">RBR-type E3 ubiquitin transferase</fullName>
        <ecNumber evidence="2">2.3.2.31</ecNumber>
    </recommendedName>
</protein>
<dbReference type="Gene3D" id="1.20.120.1750">
    <property type="match status" value="1"/>
</dbReference>
<dbReference type="CDD" id="cd22586">
    <property type="entry name" value="Rcat_RBR_ARI1-like"/>
    <property type="match status" value="1"/>
</dbReference>
<dbReference type="InterPro" id="IPR001841">
    <property type="entry name" value="Znf_RING"/>
</dbReference>
<dbReference type="Pfam" id="PF01485">
    <property type="entry name" value="IBR"/>
    <property type="match status" value="2"/>
</dbReference>
<keyword evidence="4" id="KW-0479">Metal-binding</keyword>
<keyword evidence="7" id="KW-0833">Ubl conjugation pathway</keyword>
<dbReference type="AlphaFoldDB" id="A0A7S4GEC2"/>
<evidence type="ECO:0000256" key="8">
    <source>
        <dbReference type="ARBA" id="ARBA00022833"/>
    </source>
</evidence>
<dbReference type="InterPro" id="IPR002867">
    <property type="entry name" value="IBR_dom"/>
</dbReference>
<dbReference type="InterPro" id="IPR048962">
    <property type="entry name" value="ARIH1-like_UBL"/>
</dbReference>
<evidence type="ECO:0000313" key="11">
    <source>
        <dbReference type="EMBL" id="CAE0834316.1"/>
    </source>
</evidence>
<dbReference type="GO" id="GO:0061630">
    <property type="term" value="F:ubiquitin protein ligase activity"/>
    <property type="evidence" value="ECO:0007669"/>
    <property type="project" value="UniProtKB-EC"/>
</dbReference>
<dbReference type="Pfam" id="PF21235">
    <property type="entry name" value="UBA_ARI1"/>
    <property type="match status" value="1"/>
</dbReference>
<evidence type="ECO:0000256" key="4">
    <source>
        <dbReference type="ARBA" id="ARBA00022723"/>
    </source>
</evidence>
<dbReference type="GO" id="GO:0008270">
    <property type="term" value="F:zinc ion binding"/>
    <property type="evidence" value="ECO:0007669"/>
    <property type="project" value="UniProtKB-KW"/>
</dbReference>
<organism evidence="11">
    <name type="scientific">Eutreptiella gymnastica</name>
    <dbReference type="NCBI Taxonomy" id="73025"/>
    <lineage>
        <taxon>Eukaryota</taxon>
        <taxon>Discoba</taxon>
        <taxon>Euglenozoa</taxon>
        <taxon>Euglenida</taxon>
        <taxon>Spirocuta</taxon>
        <taxon>Euglenophyceae</taxon>
        <taxon>Eutreptiales</taxon>
        <taxon>Eutreptiaceae</taxon>
        <taxon>Eutreptiella</taxon>
    </lineage>
</organism>
<reference evidence="11" key="1">
    <citation type="submission" date="2021-01" db="EMBL/GenBank/DDBJ databases">
        <authorList>
            <person name="Corre E."/>
            <person name="Pelletier E."/>
            <person name="Niang G."/>
            <person name="Scheremetjew M."/>
            <person name="Finn R."/>
            <person name="Kale V."/>
            <person name="Holt S."/>
            <person name="Cochrane G."/>
            <person name="Meng A."/>
            <person name="Brown T."/>
            <person name="Cohen L."/>
        </authorList>
    </citation>
    <scope>NUCLEOTIDE SEQUENCE</scope>
    <source>
        <strain evidence="11">CCMP1594</strain>
    </source>
</reference>
<dbReference type="CDD" id="cd20346">
    <property type="entry name" value="BRcat_RBR_ANKIB1"/>
    <property type="match status" value="1"/>
</dbReference>
<evidence type="ECO:0000256" key="9">
    <source>
        <dbReference type="SAM" id="MobiDB-lite"/>
    </source>
</evidence>
<dbReference type="InterPro" id="IPR045840">
    <property type="entry name" value="Ariadne"/>
</dbReference>
<dbReference type="CDD" id="cd16773">
    <property type="entry name" value="RING-HC_RBR_TRIAD1"/>
    <property type="match status" value="1"/>
</dbReference>
<dbReference type="InterPro" id="IPR017907">
    <property type="entry name" value="Znf_RING_CS"/>
</dbReference>
<evidence type="ECO:0000256" key="6">
    <source>
        <dbReference type="ARBA" id="ARBA00022771"/>
    </source>
</evidence>
<evidence type="ECO:0000256" key="7">
    <source>
        <dbReference type="ARBA" id="ARBA00022786"/>
    </source>
</evidence>
<feature type="region of interest" description="Disordered" evidence="9">
    <location>
        <begin position="1"/>
        <end position="31"/>
    </location>
</feature>
<keyword evidence="5" id="KW-0677">Repeat</keyword>
<evidence type="ECO:0000256" key="2">
    <source>
        <dbReference type="ARBA" id="ARBA00012251"/>
    </source>
</evidence>
<proteinExistence type="predicted"/>
<sequence>MDMESDDDEIQSDDDEIEYYEDDEDMEEDLDDDCYEEPMPTATEKVYEILTPSTLVDRQQQEVAKIKEVLDISSVFASILLRFFHWDVETLVNKTFEHGRRKVFKAAGVIDTDEDEGGKDASSSSSCVQETAFECQCCFEDVEFVDSTALDCGHRFCNECWGHHVSMKINEGESKHITCMQRGCNVVFDETKVPSFVNSTAFEKYKKFMLESYVEDNCKVKWCPSIPHCGNAVLCTQASAKVVVNVACTCSHEFCFNCAQAPHGPATCSMVKMWLKRLEQDGENTSWLSANTKDCPLCGQPVEKNGGCNLMACRCGSFFCWICGQQTGAEHTWTEINGHTCGKYKENFDADNAKTQLQRFQHYHDRFKANLDSYRLECKMLDSLDARIEVLQRLGDSSAASWDWLVEGINQLKICRRVLQWSYTWAFYAFAPPQPNNPFGLALTPEERLSAKNIFEDSQEQLEYLTERLSKELEVPITVTTAEELGVLKSTVLRMTRAASNRYKGIFDVLEKNVLKDDYIEFK</sequence>
<keyword evidence="6" id="KW-0863">Zinc-finger</keyword>
<dbReference type="InterPro" id="IPR031127">
    <property type="entry name" value="E3_UB_ligase_RBR"/>
</dbReference>
<name>A0A7S4GEC2_9EUGL</name>
<dbReference type="SUPFAM" id="SSF57850">
    <property type="entry name" value="RING/U-box"/>
    <property type="match status" value="3"/>
</dbReference>
<keyword evidence="3" id="KW-0808">Transferase</keyword>
<comment type="catalytic activity">
    <reaction evidence="1">
        <text>[E2 ubiquitin-conjugating enzyme]-S-ubiquitinyl-L-cysteine + [acceptor protein]-L-lysine = [E2 ubiquitin-conjugating enzyme]-L-cysteine + [acceptor protein]-N(6)-ubiquitinyl-L-lysine.</text>
        <dbReference type="EC" id="2.3.2.31"/>
    </reaction>
</comment>
<dbReference type="PROSITE" id="PS00518">
    <property type="entry name" value="ZF_RING_1"/>
    <property type="match status" value="1"/>
</dbReference>
<dbReference type="InterPro" id="IPR013083">
    <property type="entry name" value="Znf_RING/FYVE/PHD"/>
</dbReference>
<gene>
    <name evidence="11" type="ORF">EGYM00163_LOCUS45616</name>
</gene>
<evidence type="ECO:0000256" key="3">
    <source>
        <dbReference type="ARBA" id="ARBA00022679"/>
    </source>
</evidence>
<dbReference type="Gene3D" id="3.30.40.10">
    <property type="entry name" value="Zinc/RING finger domain, C3HC4 (zinc finger)"/>
    <property type="match status" value="1"/>
</dbReference>
<dbReference type="EMBL" id="HBJA01132792">
    <property type="protein sequence ID" value="CAE0834316.1"/>
    <property type="molecule type" value="Transcribed_RNA"/>
</dbReference>
<evidence type="ECO:0000259" key="10">
    <source>
        <dbReference type="PROSITE" id="PS51873"/>
    </source>
</evidence>